<protein>
    <recommendedName>
        <fullName evidence="4">FCH and double SH3 domains 2</fullName>
    </recommendedName>
</protein>
<dbReference type="OMA" id="PIICFIR"/>
<evidence type="ECO:0000256" key="1">
    <source>
        <dbReference type="SAM" id="MobiDB-lite"/>
    </source>
</evidence>
<evidence type="ECO:0008006" key="4">
    <source>
        <dbReference type="Google" id="ProtNLM"/>
    </source>
</evidence>
<reference evidence="3" key="1">
    <citation type="submission" date="2016-06" db="EMBL/GenBank/DDBJ databases">
        <title>De novo assembly and RNA-Seq shows season-dependent expression and editing in black bear kidneys.</title>
        <authorList>
            <person name="Korstanje R."/>
            <person name="Srivastava A."/>
            <person name="Sarsani V.K."/>
            <person name="Sheehan S.M."/>
            <person name="Seger R.L."/>
            <person name="Barter M.E."/>
            <person name="Lindqvist C."/>
            <person name="Brody L.C."/>
            <person name="Mullikin J.C."/>
        </authorList>
    </citation>
    <scope>NUCLEOTIDE SEQUENCE [LARGE SCALE GENOMIC DNA]</scope>
</reference>
<reference evidence="2" key="2">
    <citation type="submission" date="2025-08" db="UniProtKB">
        <authorList>
            <consortium name="Ensembl"/>
        </authorList>
    </citation>
    <scope>IDENTIFICATION</scope>
</reference>
<dbReference type="Ensembl" id="ENSUAMT00000004718.1">
    <property type="protein sequence ID" value="ENSUAMP00000004142.1"/>
    <property type="gene ID" value="ENSUAMG00000003800.1"/>
</dbReference>
<accession>A0A452QGU3</accession>
<name>A0A452QGU3_URSAM</name>
<reference evidence="2" key="3">
    <citation type="submission" date="2025-09" db="UniProtKB">
        <authorList>
            <consortium name="Ensembl"/>
        </authorList>
    </citation>
    <scope>IDENTIFICATION</scope>
</reference>
<proteinExistence type="predicted"/>
<evidence type="ECO:0000313" key="3">
    <source>
        <dbReference type="Proteomes" id="UP000291022"/>
    </source>
</evidence>
<dbReference type="Proteomes" id="UP000291022">
    <property type="component" value="Unassembled WGS sequence"/>
</dbReference>
<dbReference type="AlphaFoldDB" id="A0A452QGU3"/>
<keyword evidence="3" id="KW-1185">Reference proteome</keyword>
<sequence>MSTLEPLFPLWQISPSPKPPGSLPPLPLYDQPPSSPYPSPDKRSSQYFPRSPSANDNSFLAESPGFSQAPRHTPETSYGKLRPVRAAPPPPTQNHRRPAEKIEDVEITLV</sequence>
<feature type="compositionally biased region" description="Polar residues" evidence="1">
    <location>
        <begin position="45"/>
        <end position="60"/>
    </location>
</feature>
<feature type="region of interest" description="Disordered" evidence="1">
    <location>
        <begin position="1"/>
        <end position="110"/>
    </location>
</feature>
<dbReference type="STRING" id="9643.ENSUAMP00000004142"/>
<organism evidence="2 3">
    <name type="scientific">Ursus americanus</name>
    <name type="common">American black bear</name>
    <name type="synonym">Euarctos americanus</name>
    <dbReference type="NCBI Taxonomy" id="9643"/>
    <lineage>
        <taxon>Eukaryota</taxon>
        <taxon>Metazoa</taxon>
        <taxon>Chordata</taxon>
        <taxon>Craniata</taxon>
        <taxon>Vertebrata</taxon>
        <taxon>Euteleostomi</taxon>
        <taxon>Mammalia</taxon>
        <taxon>Eutheria</taxon>
        <taxon>Laurasiatheria</taxon>
        <taxon>Carnivora</taxon>
        <taxon>Caniformia</taxon>
        <taxon>Ursidae</taxon>
        <taxon>Ursus</taxon>
    </lineage>
</organism>
<feature type="compositionally biased region" description="Pro residues" evidence="1">
    <location>
        <begin position="16"/>
        <end position="27"/>
    </location>
</feature>
<dbReference type="GeneTree" id="ENSGT00510000046732"/>
<evidence type="ECO:0000313" key="2">
    <source>
        <dbReference type="Ensembl" id="ENSUAMP00000004142.1"/>
    </source>
</evidence>